<dbReference type="GO" id="GO:0005737">
    <property type="term" value="C:cytoplasm"/>
    <property type="evidence" value="ECO:0007669"/>
    <property type="project" value="TreeGrafter"/>
</dbReference>
<dbReference type="GO" id="GO:0016805">
    <property type="term" value="F:dipeptidase activity"/>
    <property type="evidence" value="ECO:0007669"/>
    <property type="project" value="TreeGrafter"/>
</dbReference>
<evidence type="ECO:0000313" key="4">
    <source>
        <dbReference type="Proteomes" id="UP000199060"/>
    </source>
</evidence>
<proteinExistence type="predicted"/>
<dbReference type="InterPro" id="IPR011650">
    <property type="entry name" value="Peptidase_M20_dimer"/>
</dbReference>
<keyword evidence="1" id="KW-0378">Hydrolase</keyword>
<dbReference type="InterPro" id="IPR052030">
    <property type="entry name" value="Peptidase_M20/M20A_hydrolases"/>
</dbReference>
<dbReference type="AlphaFoldDB" id="A0A1G6PGA7"/>
<dbReference type="STRING" id="686796.SAMN04488104_100620"/>
<dbReference type="InterPro" id="IPR017145">
    <property type="entry name" value="Aminobenzoyl-glu_utiliz_pB"/>
</dbReference>
<dbReference type="PANTHER" id="PTHR30575">
    <property type="entry name" value="PEPTIDASE M20"/>
    <property type="match status" value="1"/>
</dbReference>
<evidence type="ECO:0000259" key="2">
    <source>
        <dbReference type="Pfam" id="PF07687"/>
    </source>
</evidence>
<dbReference type="PIRSF" id="PIRSF037227">
    <property type="entry name" value="Aminobenzoyl-glu_utiliz_pB"/>
    <property type="match status" value="1"/>
</dbReference>
<dbReference type="Pfam" id="PF01546">
    <property type="entry name" value="Peptidase_M20"/>
    <property type="match status" value="1"/>
</dbReference>
<dbReference type="Gene3D" id="3.40.630.10">
    <property type="entry name" value="Zn peptidases"/>
    <property type="match status" value="2"/>
</dbReference>
<dbReference type="GO" id="GO:0046657">
    <property type="term" value="P:folic acid catabolic process"/>
    <property type="evidence" value="ECO:0007669"/>
    <property type="project" value="TreeGrafter"/>
</dbReference>
<dbReference type="PANTHER" id="PTHR30575:SF0">
    <property type="entry name" value="XAA-ARG DIPEPTIDASE"/>
    <property type="match status" value="1"/>
</dbReference>
<dbReference type="OrthoDB" id="9781032at2"/>
<dbReference type="SUPFAM" id="SSF53187">
    <property type="entry name" value="Zn-dependent exopeptidases"/>
    <property type="match status" value="1"/>
</dbReference>
<dbReference type="Proteomes" id="UP000199060">
    <property type="component" value="Unassembled WGS sequence"/>
</dbReference>
<gene>
    <name evidence="3" type="ORF">SAMN04488104_100620</name>
</gene>
<name>A0A1G6PGA7_9BACT</name>
<dbReference type="NCBIfam" id="TIGR01891">
    <property type="entry name" value="amidohydrolases"/>
    <property type="match status" value="1"/>
</dbReference>
<dbReference type="InterPro" id="IPR017439">
    <property type="entry name" value="Amidohydrolase"/>
</dbReference>
<feature type="domain" description="Peptidase M20 dimerisation" evidence="2">
    <location>
        <begin position="214"/>
        <end position="305"/>
    </location>
</feature>
<reference evidence="4" key="1">
    <citation type="submission" date="2016-10" db="EMBL/GenBank/DDBJ databases">
        <authorList>
            <person name="Varghese N."/>
            <person name="Submissions S."/>
        </authorList>
    </citation>
    <scope>NUCLEOTIDE SEQUENCE [LARGE SCALE GENOMIC DNA]</scope>
    <source>
        <strain evidence="4">DSM 23095</strain>
    </source>
</reference>
<dbReference type="InterPro" id="IPR036264">
    <property type="entry name" value="Bact_exopeptidase_dim_dom"/>
</dbReference>
<dbReference type="InterPro" id="IPR002933">
    <property type="entry name" value="Peptidase_M20"/>
</dbReference>
<accession>A0A1G6PGA7</accession>
<dbReference type="Pfam" id="PF07687">
    <property type="entry name" value="M20_dimer"/>
    <property type="match status" value="1"/>
</dbReference>
<dbReference type="EMBL" id="FNAC01000006">
    <property type="protein sequence ID" value="SDC79099.1"/>
    <property type="molecule type" value="Genomic_DNA"/>
</dbReference>
<evidence type="ECO:0000256" key="1">
    <source>
        <dbReference type="ARBA" id="ARBA00022801"/>
    </source>
</evidence>
<protein>
    <submittedName>
        <fullName evidence="3">Aminobenzoyl-glutamate utilization protein B</fullName>
    </submittedName>
</protein>
<evidence type="ECO:0000313" key="3">
    <source>
        <dbReference type="EMBL" id="SDC79099.1"/>
    </source>
</evidence>
<sequence>MKKFYQSLLIGCLGLGIVLPLHAQKKAKSEVLKEEVKTSIDTRFAELTDLSDRIWSFEEIAFQETQSAAALSDYAEELGFKVTRGVAEIPTAFVAEYGSGSPIIGILGEFDALPGLSQNKVPYKSPLNEGAPGHGCGHNLFGVASLGAAAAIKDLIEEGKIQGTVRFYGTPAEEKFFGKLWMIRAGLFEDVDVVMDWHPGAETKAAVQKGLALVDFLVEFKGQAAHASSDPWNGRSAADALELYTTGINYYREHVKPTVRMHYHIQDAGQVVNVVPDYSRIWVRVRDSSREGLVPVWKQVEKMAEGAAILANVEHEVNLISGVHEVLVNRTGSAALQKNLENLGSISYTEEEQEFAKKIQEATGKPQIGLVSKIEPMEETAEHSMGGSTDVGDVSWVAPTIRLSATTAPNGTPWHSWAVVAAGGMSIGHKGMAYAAKALSMTMVDLFQNPELVKQVKEEFKTNKGDYEYQGFIPDGPPPINSKLQ</sequence>
<keyword evidence="4" id="KW-1185">Reference proteome</keyword>
<dbReference type="RefSeq" id="WP_087938207.1">
    <property type="nucleotide sequence ID" value="NZ_FNAC01000006.1"/>
</dbReference>
<dbReference type="GO" id="GO:0071713">
    <property type="term" value="F:para-aminobenzoyl-glutamate hydrolase activity"/>
    <property type="evidence" value="ECO:0007669"/>
    <property type="project" value="TreeGrafter"/>
</dbReference>
<organism evidence="3 4">
    <name type="scientific">Algoriphagus faecimaris</name>
    <dbReference type="NCBI Taxonomy" id="686796"/>
    <lineage>
        <taxon>Bacteria</taxon>
        <taxon>Pseudomonadati</taxon>
        <taxon>Bacteroidota</taxon>
        <taxon>Cytophagia</taxon>
        <taxon>Cytophagales</taxon>
        <taxon>Cyclobacteriaceae</taxon>
        <taxon>Algoriphagus</taxon>
    </lineage>
</organism>
<dbReference type="SUPFAM" id="SSF55031">
    <property type="entry name" value="Bacterial exopeptidase dimerisation domain"/>
    <property type="match status" value="1"/>
</dbReference>